<comment type="caution">
    <text evidence="2">The sequence shown here is derived from an EMBL/GenBank/DDBJ whole genome shotgun (WGS) entry which is preliminary data.</text>
</comment>
<dbReference type="EMBL" id="JACXWA010000107">
    <property type="protein sequence ID" value="MBD3870952.1"/>
    <property type="molecule type" value="Genomic_DNA"/>
</dbReference>
<dbReference type="InterPro" id="IPR006121">
    <property type="entry name" value="HMA_dom"/>
</dbReference>
<organism evidence="2 3">
    <name type="scientific">Candidatus Sulfomarinibacter kjeldsenii</name>
    <dbReference type="NCBI Taxonomy" id="2885994"/>
    <lineage>
        <taxon>Bacteria</taxon>
        <taxon>Pseudomonadati</taxon>
        <taxon>Acidobacteriota</taxon>
        <taxon>Thermoanaerobaculia</taxon>
        <taxon>Thermoanaerobaculales</taxon>
        <taxon>Candidatus Sulfomarinibacteraceae</taxon>
        <taxon>Candidatus Sulfomarinibacter</taxon>
    </lineage>
</organism>
<dbReference type="AlphaFoldDB" id="A0A8J6Y622"/>
<evidence type="ECO:0000259" key="1">
    <source>
        <dbReference type="PROSITE" id="PS50846"/>
    </source>
</evidence>
<dbReference type="Proteomes" id="UP000598633">
    <property type="component" value="Unassembled WGS sequence"/>
</dbReference>
<proteinExistence type="predicted"/>
<protein>
    <submittedName>
        <fullName evidence="2">Heavy-metal-associated domain-containing protein</fullName>
    </submittedName>
</protein>
<feature type="domain" description="HMA" evidence="1">
    <location>
        <begin position="18"/>
        <end position="84"/>
    </location>
</feature>
<dbReference type="CDD" id="cd00371">
    <property type="entry name" value="HMA"/>
    <property type="match status" value="1"/>
</dbReference>
<dbReference type="SUPFAM" id="SSF55008">
    <property type="entry name" value="HMA, heavy metal-associated domain"/>
    <property type="match status" value="1"/>
</dbReference>
<dbReference type="Pfam" id="PF00403">
    <property type="entry name" value="HMA"/>
    <property type="match status" value="1"/>
</dbReference>
<dbReference type="InterPro" id="IPR036163">
    <property type="entry name" value="HMA_dom_sf"/>
</dbReference>
<dbReference type="Gene3D" id="3.30.70.100">
    <property type="match status" value="1"/>
</dbReference>
<sequence>MAGLLMGTAACDQKADQSRTIFTVEGMHCDACSTSIVTTLVKVNGVEEAAADHEKGTAEATYRPRTVEADTLRAEIEKLGYTVLGMETEAFDG</sequence>
<accession>A0A8J6Y622</accession>
<dbReference type="PROSITE" id="PS50846">
    <property type="entry name" value="HMA_2"/>
    <property type="match status" value="1"/>
</dbReference>
<dbReference type="GO" id="GO:0046872">
    <property type="term" value="F:metal ion binding"/>
    <property type="evidence" value="ECO:0007669"/>
    <property type="project" value="InterPro"/>
</dbReference>
<evidence type="ECO:0000313" key="2">
    <source>
        <dbReference type="EMBL" id="MBD3870952.1"/>
    </source>
</evidence>
<gene>
    <name evidence="2" type="ORF">IFJ97_06280</name>
</gene>
<evidence type="ECO:0000313" key="3">
    <source>
        <dbReference type="Proteomes" id="UP000598633"/>
    </source>
</evidence>
<reference evidence="2 3" key="1">
    <citation type="submission" date="2020-08" db="EMBL/GenBank/DDBJ databases">
        <title>Acidobacteriota in marine sediments use diverse sulfur dissimilation pathways.</title>
        <authorList>
            <person name="Wasmund K."/>
        </authorList>
    </citation>
    <scope>NUCLEOTIDE SEQUENCE [LARGE SCALE GENOMIC DNA]</scope>
    <source>
        <strain evidence="2">MAG AM3-A</strain>
    </source>
</reference>
<name>A0A8J6Y622_9BACT</name>